<dbReference type="Gene3D" id="3.40.50.10610">
    <property type="entry name" value="ABC-type transport auxiliary lipoprotein component"/>
    <property type="match status" value="1"/>
</dbReference>
<organism evidence="3 4">
    <name type="scientific">Billgrantia sulfidoxydans</name>
    <dbReference type="NCBI Taxonomy" id="2733484"/>
    <lineage>
        <taxon>Bacteria</taxon>
        <taxon>Pseudomonadati</taxon>
        <taxon>Pseudomonadota</taxon>
        <taxon>Gammaproteobacteria</taxon>
        <taxon>Oceanospirillales</taxon>
        <taxon>Halomonadaceae</taxon>
        <taxon>Billgrantia</taxon>
    </lineage>
</organism>
<dbReference type="Pfam" id="PF03886">
    <property type="entry name" value="ABC_trans_aux"/>
    <property type="match status" value="1"/>
</dbReference>
<feature type="signal peptide" evidence="1">
    <location>
        <begin position="1"/>
        <end position="27"/>
    </location>
</feature>
<evidence type="ECO:0000256" key="1">
    <source>
        <dbReference type="SAM" id="SignalP"/>
    </source>
</evidence>
<keyword evidence="1" id="KW-0732">Signal</keyword>
<evidence type="ECO:0000259" key="2">
    <source>
        <dbReference type="Pfam" id="PF03886"/>
    </source>
</evidence>
<gene>
    <name evidence="3" type="ORF">HNO51_09780</name>
</gene>
<proteinExistence type="predicted"/>
<keyword evidence="4" id="KW-1185">Reference proteome</keyword>
<dbReference type="EMBL" id="CP053381">
    <property type="protein sequence ID" value="QTP54942.1"/>
    <property type="molecule type" value="Genomic_DNA"/>
</dbReference>
<sequence>MRRMIRLALVAGILLLAGGCASSSAPANRYLLPDAGTAAKDGNPTTEHLLIVHSPRLAHYLDTDGIVLQLDDITLNAARQHLWAEPLGRQLERGLRARLSERLTDTRVMRDDASLGRSEALRLRLEVDRFQGRHDGLAIASGQWQLLAPDGRLLAMEPFHAETVLDDDGYPALVRALGSSWDQVAGEIAAGIRQAR</sequence>
<protein>
    <recommendedName>
        <fullName evidence="2">ABC-type transport auxiliary lipoprotein component domain-containing protein</fullName>
    </recommendedName>
</protein>
<feature type="chain" id="PRO_5046602143" description="ABC-type transport auxiliary lipoprotein component domain-containing protein" evidence="1">
    <location>
        <begin position="28"/>
        <end position="196"/>
    </location>
</feature>
<dbReference type="PROSITE" id="PS51257">
    <property type="entry name" value="PROKAR_LIPOPROTEIN"/>
    <property type="match status" value="1"/>
</dbReference>
<dbReference type="RefSeq" id="WP_209539078.1">
    <property type="nucleotide sequence ID" value="NZ_CP053381.1"/>
</dbReference>
<feature type="domain" description="ABC-type transport auxiliary lipoprotein component" evidence="2">
    <location>
        <begin position="30"/>
        <end position="189"/>
    </location>
</feature>
<evidence type="ECO:0000313" key="3">
    <source>
        <dbReference type="EMBL" id="QTP54942.1"/>
    </source>
</evidence>
<reference evidence="3 4" key="1">
    <citation type="journal article" date="2021" name="Front. Microbiol.">
        <title>Aerobic Denitrification and Heterotrophic Sulfur Oxidation in the Genus Halomonas Revealed by Six Novel Species Characterizations and Genome-Based Analysis.</title>
        <authorList>
            <person name="Wang L."/>
            <person name="Shao Z."/>
        </authorList>
    </citation>
    <scope>NUCLEOTIDE SEQUENCE [LARGE SCALE GENOMIC DNA]</scope>
    <source>
        <strain evidence="3 4">MCCC 1A11059</strain>
    </source>
</reference>
<evidence type="ECO:0000313" key="4">
    <source>
        <dbReference type="Proteomes" id="UP000671868"/>
    </source>
</evidence>
<dbReference type="InterPro" id="IPR005586">
    <property type="entry name" value="ABC_trans_aux"/>
</dbReference>
<name>A0ABX7W5U4_9GAMM</name>
<dbReference type="SUPFAM" id="SSF159594">
    <property type="entry name" value="XCC0632-like"/>
    <property type="match status" value="1"/>
</dbReference>
<dbReference type="Proteomes" id="UP000671868">
    <property type="component" value="Chromosome"/>
</dbReference>
<accession>A0ABX7W5U4</accession>